<proteinExistence type="predicted"/>
<organism evidence="1 2">
    <name type="scientific">Melia azedarach</name>
    <name type="common">Chinaberry tree</name>
    <dbReference type="NCBI Taxonomy" id="155640"/>
    <lineage>
        <taxon>Eukaryota</taxon>
        <taxon>Viridiplantae</taxon>
        <taxon>Streptophyta</taxon>
        <taxon>Embryophyta</taxon>
        <taxon>Tracheophyta</taxon>
        <taxon>Spermatophyta</taxon>
        <taxon>Magnoliopsida</taxon>
        <taxon>eudicotyledons</taxon>
        <taxon>Gunneridae</taxon>
        <taxon>Pentapetalae</taxon>
        <taxon>rosids</taxon>
        <taxon>malvids</taxon>
        <taxon>Sapindales</taxon>
        <taxon>Meliaceae</taxon>
        <taxon>Melia</taxon>
    </lineage>
</organism>
<name>A0ACC1X287_MELAZ</name>
<evidence type="ECO:0000313" key="1">
    <source>
        <dbReference type="EMBL" id="KAJ4705148.1"/>
    </source>
</evidence>
<keyword evidence="2" id="KW-1185">Reference proteome</keyword>
<reference evidence="1 2" key="1">
    <citation type="journal article" date="2023" name="Science">
        <title>Complex scaffold remodeling in plant triterpene biosynthesis.</title>
        <authorList>
            <person name="De La Pena R."/>
            <person name="Hodgson H."/>
            <person name="Liu J.C."/>
            <person name="Stephenson M.J."/>
            <person name="Martin A.C."/>
            <person name="Owen C."/>
            <person name="Harkess A."/>
            <person name="Leebens-Mack J."/>
            <person name="Jimenez L.E."/>
            <person name="Osbourn A."/>
            <person name="Sattely E.S."/>
        </authorList>
    </citation>
    <scope>NUCLEOTIDE SEQUENCE [LARGE SCALE GENOMIC DNA]</scope>
    <source>
        <strain evidence="2">cv. JPN11</strain>
        <tissue evidence="1">Leaf</tissue>
    </source>
</reference>
<evidence type="ECO:0000313" key="2">
    <source>
        <dbReference type="Proteomes" id="UP001164539"/>
    </source>
</evidence>
<dbReference type="Proteomes" id="UP001164539">
    <property type="component" value="Chromosome 12"/>
</dbReference>
<comment type="caution">
    <text evidence="1">The sequence shown here is derived from an EMBL/GenBank/DDBJ whole genome shotgun (WGS) entry which is preliminary data.</text>
</comment>
<gene>
    <name evidence="1" type="ORF">OWV82_021966</name>
</gene>
<sequence length="159" mass="18031">MQYHNMNIETCNQLSVNMNKFPQPTRPINSYDLEIQQFPSESEPANMNNMNISEPSLSAESLSTASGEEEEEEEKSMEEVLKLISELQEKLPASIRSEVNLDHQINKLKGLKAYSTSTRTRGCNGPLEEIKCKLERFKIRTVQPGGGVVVVQDEEKDER</sequence>
<accession>A0ACC1X287</accession>
<protein>
    <submittedName>
        <fullName evidence="1">Uncharacterized protein</fullName>
    </submittedName>
</protein>
<dbReference type="EMBL" id="CM051405">
    <property type="protein sequence ID" value="KAJ4705148.1"/>
    <property type="molecule type" value="Genomic_DNA"/>
</dbReference>